<dbReference type="EMBL" id="JABBCX010000006">
    <property type="protein sequence ID" value="NMF49598.1"/>
    <property type="molecule type" value="Genomic_DNA"/>
</dbReference>
<dbReference type="PANTHER" id="PTHR32309">
    <property type="entry name" value="TYROSINE-PROTEIN KINASE"/>
    <property type="match status" value="1"/>
</dbReference>
<keyword evidence="3 6" id="KW-0812">Transmembrane</keyword>
<gene>
    <name evidence="8" type="ORF">HHL01_15660</name>
</gene>
<dbReference type="InterPro" id="IPR003856">
    <property type="entry name" value="LPS_length_determ_N"/>
</dbReference>
<reference evidence="8 9" key="1">
    <citation type="submission" date="2020-04" db="EMBL/GenBank/DDBJ databases">
        <title>Genome Sequencing and Assembley of Pseudoalteromonas artica.</title>
        <authorList>
            <person name="Akerly B."/>
            <person name="Cook G."/>
        </authorList>
    </citation>
    <scope>NUCLEOTIDE SEQUENCE [LARGE SCALE GENOMIC DNA]</scope>
    <source>
        <strain evidence="8 9">NEC-BIFX-0059</strain>
    </source>
</reference>
<proteinExistence type="predicted"/>
<dbReference type="InterPro" id="IPR050445">
    <property type="entry name" value="Bact_polysacc_biosynth/exp"/>
</dbReference>
<dbReference type="Pfam" id="PF02706">
    <property type="entry name" value="Wzz"/>
    <property type="match status" value="1"/>
</dbReference>
<dbReference type="GO" id="GO:0004713">
    <property type="term" value="F:protein tyrosine kinase activity"/>
    <property type="evidence" value="ECO:0007669"/>
    <property type="project" value="TreeGrafter"/>
</dbReference>
<comment type="caution">
    <text evidence="8">The sequence shown here is derived from an EMBL/GenBank/DDBJ whole genome shotgun (WGS) entry which is preliminary data.</text>
</comment>
<evidence type="ECO:0000256" key="5">
    <source>
        <dbReference type="ARBA" id="ARBA00023136"/>
    </source>
</evidence>
<evidence type="ECO:0000259" key="7">
    <source>
        <dbReference type="Pfam" id="PF02706"/>
    </source>
</evidence>
<evidence type="ECO:0000256" key="2">
    <source>
        <dbReference type="ARBA" id="ARBA00022475"/>
    </source>
</evidence>
<evidence type="ECO:0000256" key="3">
    <source>
        <dbReference type="ARBA" id="ARBA00022692"/>
    </source>
</evidence>
<dbReference type="PANTHER" id="PTHR32309:SF13">
    <property type="entry name" value="FERRIC ENTEROBACTIN TRANSPORT PROTEIN FEPE"/>
    <property type="match status" value="1"/>
</dbReference>
<dbReference type="GO" id="GO:0005886">
    <property type="term" value="C:plasma membrane"/>
    <property type="evidence" value="ECO:0007669"/>
    <property type="project" value="UniProtKB-SubCell"/>
</dbReference>
<evidence type="ECO:0000256" key="6">
    <source>
        <dbReference type="SAM" id="Phobius"/>
    </source>
</evidence>
<keyword evidence="4 6" id="KW-1133">Transmembrane helix</keyword>
<organism evidence="8 9">
    <name type="scientific">Pseudoalteromonas arctica</name>
    <dbReference type="NCBI Taxonomy" id="394751"/>
    <lineage>
        <taxon>Bacteria</taxon>
        <taxon>Pseudomonadati</taxon>
        <taxon>Pseudomonadota</taxon>
        <taxon>Gammaproteobacteria</taxon>
        <taxon>Alteromonadales</taxon>
        <taxon>Pseudoalteromonadaceae</taxon>
        <taxon>Pseudoalteromonas</taxon>
    </lineage>
</organism>
<feature type="transmembrane region" description="Helical" evidence="6">
    <location>
        <begin position="289"/>
        <end position="313"/>
    </location>
</feature>
<comment type="subcellular location">
    <subcellularLocation>
        <location evidence="1">Cell membrane</location>
        <topology evidence="1">Multi-pass membrane protein</topology>
    </subcellularLocation>
</comment>
<protein>
    <submittedName>
        <fullName evidence="8">LPS O-antigen length regulator</fullName>
    </submittedName>
</protein>
<evidence type="ECO:0000256" key="1">
    <source>
        <dbReference type="ARBA" id="ARBA00004651"/>
    </source>
</evidence>
<sequence>MSTESSVKNIEYNNQSHVSNDVLELGELIIILWRCKWFIAILSTAFLLLSIFYAINQPNIYRSEALIIPTEQEKPSSLTSQFGGIASLAGINVGSTNAGNNVQLALEIMKSRKFIDAFINKHQILADLMAAEGWDSNSQSLLYNKDLYDIDNKVWLRKVAPPLEARPSAQEAYKRFSKILSIEEDETTGLVRVAIEHYSAQVAKNWVTQLILDINSEMKKRDVDEAIKSQDFLTKQLNTTKIVDMRSVLFGLYEEQSKTIMFANVRDEYIFKTIDPAFAPEEKESPRRALICILGAIGGFLISIFLVVARLLYTRPRVA</sequence>
<evidence type="ECO:0000256" key="4">
    <source>
        <dbReference type="ARBA" id="ARBA00022989"/>
    </source>
</evidence>
<dbReference type="RefSeq" id="WP_170072624.1">
    <property type="nucleotide sequence ID" value="NZ_JABBCX010000006.1"/>
</dbReference>
<evidence type="ECO:0000313" key="8">
    <source>
        <dbReference type="EMBL" id="NMF49598.1"/>
    </source>
</evidence>
<name>A0A7X9U988_9GAMM</name>
<evidence type="ECO:0000313" key="9">
    <source>
        <dbReference type="Proteomes" id="UP000519126"/>
    </source>
</evidence>
<accession>A0A7X9U988</accession>
<keyword evidence="2" id="KW-1003">Cell membrane</keyword>
<dbReference type="AlphaFoldDB" id="A0A7X9U988"/>
<dbReference type="Proteomes" id="UP000519126">
    <property type="component" value="Unassembled WGS sequence"/>
</dbReference>
<keyword evidence="5 6" id="KW-0472">Membrane</keyword>
<feature type="transmembrane region" description="Helical" evidence="6">
    <location>
        <begin position="37"/>
        <end position="55"/>
    </location>
</feature>
<feature type="domain" description="Polysaccharide chain length determinant N-terminal" evidence="7">
    <location>
        <begin position="23"/>
        <end position="121"/>
    </location>
</feature>